<protein>
    <submittedName>
        <fullName evidence="1">Uncharacterized protein</fullName>
    </submittedName>
</protein>
<sequence length="108" mass="12802">MYLLPDVNLPNLTKSRHEVYYLRLQRNGVDCRVSLRTKNFTDVRQLALLFNFHMSKHPLIRGIDLEALKKEARWLGIKLPNGIEINNIRTAEEMLLVRVLIQNYERSR</sequence>
<gene>
    <name evidence="1" type="ORF">BPMI_01782</name>
</gene>
<name>A0ABR5HPF6_9BURK</name>
<reference evidence="1 2" key="1">
    <citation type="submission" date="2015-06" db="EMBL/GenBank/DDBJ databases">
        <title>Comparative genomics of Burkholderia leaf nodule symbionts.</title>
        <authorList>
            <person name="Carlier A."/>
            <person name="Eberl L."/>
            <person name="Pinto-Carbo M."/>
        </authorList>
    </citation>
    <scope>NUCLEOTIDE SEQUENCE [LARGE SCALE GENOMIC DNA]</scope>
    <source>
        <strain evidence="1 2">UZHbot3</strain>
    </source>
</reference>
<accession>A0ABR5HPF6</accession>
<comment type="caution">
    <text evidence="1">The sequence shown here is derived from an EMBL/GenBank/DDBJ whole genome shotgun (WGS) entry which is preliminary data.</text>
</comment>
<evidence type="ECO:0000313" key="1">
    <source>
        <dbReference type="EMBL" id="KMQ81235.1"/>
    </source>
</evidence>
<dbReference type="EMBL" id="LELG01000004">
    <property type="protein sequence ID" value="KMQ81235.1"/>
    <property type="molecule type" value="Genomic_DNA"/>
</dbReference>
<dbReference type="Proteomes" id="UP000242951">
    <property type="component" value="Unassembled WGS sequence"/>
</dbReference>
<keyword evidence="2" id="KW-1185">Reference proteome</keyword>
<organism evidence="1 2">
    <name type="scientific">Candidatus Burkholderia pumila</name>
    <dbReference type="NCBI Taxonomy" id="1090375"/>
    <lineage>
        <taxon>Bacteria</taxon>
        <taxon>Pseudomonadati</taxon>
        <taxon>Pseudomonadota</taxon>
        <taxon>Betaproteobacteria</taxon>
        <taxon>Burkholderiales</taxon>
        <taxon>Burkholderiaceae</taxon>
        <taxon>Burkholderia</taxon>
    </lineage>
</organism>
<proteinExistence type="predicted"/>
<evidence type="ECO:0000313" key="2">
    <source>
        <dbReference type="Proteomes" id="UP000242951"/>
    </source>
</evidence>